<proteinExistence type="predicted"/>
<dbReference type="GO" id="GO:0047631">
    <property type="term" value="F:ADP-ribose diphosphatase activity"/>
    <property type="evidence" value="ECO:0007669"/>
    <property type="project" value="TreeGrafter"/>
</dbReference>
<dbReference type="AlphaFoldDB" id="A0A846MVD3"/>
<dbReference type="GO" id="GO:0008663">
    <property type="term" value="F:2',3'-cyclic-nucleotide 2'-phosphodiesterase activity"/>
    <property type="evidence" value="ECO:0007669"/>
    <property type="project" value="TreeGrafter"/>
</dbReference>
<dbReference type="EMBL" id="JAASRM010000001">
    <property type="protein sequence ID" value="NIK87131.1"/>
    <property type="molecule type" value="Genomic_DNA"/>
</dbReference>
<dbReference type="Proteomes" id="UP000570514">
    <property type="component" value="Unassembled WGS sequence"/>
</dbReference>
<dbReference type="PANTHER" id="PTHR16509">
    <property type="match status" value="1"/>
</dbReference>
<name>A0A846MVD3_9PROT</name>
<dbReference type="InterPro" id="IPR029052">
    <property type="entry name" value="Metallo-depent_PP-like"/>
</dbReference>
<comment type="caution">
    <text evidence="2">The sequence shown here is derived from an EMBL/GenBank/DDBJ whole genome shotgun (WGS) entry which is preliminary data.</text>
</comment>
<dbReference type="GO" id="GO:0030145">
    <property type="term" value="F:manganese ion binding"/>
    <property type="evidence" value="ECO:0007669"/>
    <property type="project" value="TreeGrafter"/>
</dbReference>
<gene>
    <name evidence="2" type="ORF">FHS83_000449</name>
</gene>
<reference evidence="2 3" key="1">
    <citation type="submission" date="2020-03" db="EMBL/GenBank/DDBJ databases">
        <title>Genomic Encyclopedia of Type Strains, Phase IV (KMG-IV): sequencing the most valuable type-strain genomes for metagenomic binning, comparative biology and taxonomic classification.</title>
        <authorList>
            <person name="Goeker M."/>
        </authorList>
    </citation>
    <scope>NUCLEOTIDE SEQUENCE [LARGE SCALE GENOMIC DNA]</scope>
    <source>
        <strain evidence="2 3">DSM 19867</strain>
    </source>
</reference>
<accession>A0A846MVD3</accession>
<evidence type="ECO:0000259" key="1">
    <source>
        <dbReference type="Pfam" id="PF00149"/>
    </source>
</evidence>
<protein>
    <submittedName>
        <fullName evidence="2">Putative phosphodiesterase</fullName>
    </submittedName>
</protein>
<keyword evidence="3" id="KW-1185">Reference proteome</keyword>
<dbReference type="Pfam" id="PF00149">
    <property type="entry name" value="Metallophos"/>
    <property type="match status" value="1"/>
</dbReference>
<dbReference type="PANTHER" id="PTHR16509:SF8">
    <property type="entry name" value="MANGANESE-DEPENDENT ADP-RIBOSE_CDP-ALCOHOL DIPHOSPHATASE"/>
    <property type="match status" value="1"/>
</dbReference>
<sequence length="268" mass="29538">MFRIGVIADAQYADKDDEPPRLYRRAPAKIAEAVETLNHAGIDFAVHLGDFIDGDAKNFDTVLPLTAKFTCPLHSVLGNHDFAVAEDLKPSIAARLGMPTRYYSFEHKDWIFVVLDGNDLSTYGWPHGSAEDVASRKLKAERYPDAPNWDGGLGAAQLAWLEGILAAADRAGKRVALLCHFPIFPENPHNLWNAKDVISLISPHPCVKLWLNGHNHDGNYGVVSGIHCVNLKGMLDTEETAYAVLAFYADHIALKGYGRQPDLTLALR</sequence>
<evidence type="ECO:0000313" key="3">
    <source>
        <dbReference type="Proteomes" id="UP000570514"/>
    </source>
</evidence>
<evidence type="ECO:0000313" key="2">
    <source>
        <dbReference type="EMBL" id="NIK87131.1"/>
    </source>
</evidence>
<dbReference type="Gene3D" id="3.60.21.10">
    <property type="match status" value="1"/>
</dbReference>
<feature type="domain" description="Calcineurin-like phosphoesterase" evidence="1">
    <location>
        <begin position="2"/>
        <end position="217"/>
    </location>
</feature>
<dbReference type="GO" id="GO:0047734">
    <property type="term" value="F:CDP-glycerol diphosphatase activity"/>
    <property type="evidence" value="ECO:0007669"/>
    <property type="project" value="TreeGrafter"/>
</dbReference>
<organism evidence="2 3">
    <name type="scientific">Rhizomicrobium palustre</name>
    <dbReference type="NCBI Taxonomy" id="189966"/>
    <lineage>
        <taxon>Bacteria</taxon>
        <taxon>Pseudomonadati</taxon>
        <taxon>Pseudomonadota</taxon>
        <taxon>Alphaproteobacteria</taxon>
        <taxon>Micropepsales</taxon>
        <taxon>Micropepsaceae</taxon>
        <taxon>Rhizomicrobium</taxon>
    </lineage>
</organism>
<dbReference type="InterPro" id="IPR004843">
    <property type="entry name" value="Calcineurin-like_PHP"/>
</dbReference>
<dbReference type="SUPFAM" id="SSF56300">
    <property type="entry name" value="Metallo-dependent phosphatases"/>
    <property type="match status" value="1"/>
</dbReference>